<protein>
    <submittedName>
        <fullName evidence="1">SapC family protein</fullName>
    </submittedName>
</protein>
<keyword evidence="2" id="KW-1185">Reference proteome</keyword>
<reference evidence="1 2" key="1">
    <citation type="submission" date="2024-09" db="EMBL/GenBank/DDBJ databases">
        <authorList>
            <person name="Sun Q."/>
            <person name="Mori K."/>
        </authorList>
    </citation>
    <scope>NUCLEOTIDE SEQUENCE [LARGE SCALE GENOMIC DNA]</scope>
    <source>
        <strain evidence="1 2">KCTC 23315</strain>
    </source>
</reference>
<comment type="caution">
    <text evidence="1">The sequence shown here is derived from an EMBL/GenBank/DDBJ whole genome shotgun (WGS) entry which is preliminary data.</text>
</comment>
<dbReference type="EMBL" id="JBHLXP010000003">
    <property type="protein sequence ID" value="MFC0049246.1"/>
    <property type="molecule type" value="Genomic_DNA"/>
</dbReference>
<evidence type="ECO:0000313" key="2">
    <source>
        <dbReference type="Proteomes" id="UP001589813"/>
    </source>
</evidence>
<organism evidence="1 2">
    <name type="scientific">Rheinheimera tilapiae</name>
    <dbReference type="NCBI Taxonomy" id="875043"/>
    <lineage>
        <taxon>Bacteria</taxon>
        <taxon>Pseudomonadati</taxon>
        <taxon>Pseudomonadota</taxon>
        <taxon>Gammaproteobacteria</taxon>
        <taxon>Chromatiales</taxon>
        <taxon>Chromatiaceae</taxon>
        <taxon>Rheinheimera</taxon>
    </lineage>
</organism>
<dbReference type="RefSeq" id="WP_377244738.1">
    <property type="nucleotide sequence ID" value="NZ_JBHLXP010000003.1"/>
</dbReference>
<gene>
    <name evidence="1" type="ORF">ACFFJP_13195</name>
</gene>
<sequence>MSQPVVALHPDVHRQVRLTESRSFAPFAKQHLFPVSVHEFVRASSEFPLVFVKDSESGQFRAVMLTGLVPGENLYATAPVSPNYLPQAVTNYPLVLMANPQQPDQFSIGLNTAASQVQVTAGEALFSEGQETPYLTKRKQQLLQSFEQLQITAAFVELLQQHELLQPQGFQFDLKGQQHQLNGIYIISEAKLNQLSAEVFADLRQRGFLPAIYAQLTSLHQLNRLAALKISQLV</sequence>
<accession>A0ABV6BEF3</accession>
<dbReference type="Pfam" id="PF07277">
    <property type="entry name" value="SapC"/>
    <property type="match status" value="1"/>
</dbReference>
<evidence type="ECO:0000313" key="1">
    <source>
        <dbReference type="EMBL" id="MFC0049246.1"/>
    </source>
</evidence>
<proteinExistence type="predicted"/>
<dbReference type="InterPro" id="IPR010836">
    <property type="entry name" value="SapC"/>
</dbReference>
<name>A0ABV6BEF3_9GAMM</name>
<dbReference type="Proteomes" id="UP001589813">
    <property type="component" value="Unassembled WGS sequence"/>
</dbReference>